<feature type="domain" description="AMP-binding enzyme C-terminal" evidence="3">
    <location>
        <begin position="103"/>
        <end position="154"/>
    </location>
</feature>
<evidence type="ECO:0000256" key="2">
    <source>
        <dbReference type="ARBA" id="ARBA00022598"/>
    </source>
</evidence>
<gene>
    <name evidence="4" type="ORF">LWI28_009225</name>
</gene>
<comment type="caution">
    <text evidence="4">The sequence shown here is derived from an EMBL/GenBank/DDBJ whole genome shotgun (WGS) entry which is preliminary data.</text>
</comment>
<keyword evidence="5" id="KW-1185">Reference proteome</keyword>
<dbReference type="Pfam" id="PF13193">
    <property type="entry name" value="AMP-binding_C"/>
    <property type="match status" value="1"/>
</dbReference>
<accession>A0AAD5IIV7</accession>
<dbReference type="PANTHER" id="PTHR43859">
    <property type="entry name" value="ACYL-ACTIVATING ENZYME"/>
    <property type="match status" value="1"/>
</dbReference>
<reference evidence="4" key="1">
    <citation type="journal article" date="2022" name="Plant J.">
        <title>Strategies of tolerance reflected in two North American maple genomes.</title>
        <authorList>
            <person name="McEvoy S.L."/>
            <person name="Sezen U.U."/>
            <person name="Trouern-Trend A."/>
            <person name="McMahon S.M."/>
            <person name="Schaberg P.G."/>
            <person name="Yang J."/>
            <person name="Wegrzyn J.L."/>
            <person name="Swenson N.G."/>
        </authorList>
    </citation>
    <scope>NUCLEOTIDE SEQUENCE</scope>
    <source>
        <strain evidence="4">91603</strain>
    </source>
</reference>
<proteinExistence type="inferred from homology"/>
<dbReference type="PANTHER" id="PTHR43859:SF5">
    <property type="entry name" value="ISOVALERATE--COA LIGASE AAE2"/>
    <property type="match status" value="1"/>
</dbReference>
<dbReference type="Gene3D" id="3.30.300.30">
    <property type="match status" value="1"/>
</dbReference>
<sequence>MGCSASRRAIQDESSQGMQHIALEEVAIESVPADCKTMGEIMFRGNTVTSGYLKDFEATKEAFCGGWFRSRDLAVKHPDGYMEVKDRSKDIIISGGENISTVEVETVLVSHMAVLEVEIVARPDNHWGQTPCAFLKLKEVFDVDAQEIIKFSRDH</sequence>
<evidence type="ECO:0000313" key="5">
    <source>
        <dbReference type="Proteomes" id="UP001064489"/>
    </source>
</evidence>
<dbReference type="SUPFAM" id="SSF56801">
    <property type="entry name" value="Acetyl-CoA synthetase-like"/>
    <property type="match status" value="1"/>
</dbReference>
<dbReference type="Gene3D" id="2.30.38.10">
    <property type="entry name" value="Luciferase, Domain 3"/>
    <property type="match status" value="1"/>
</dbReference>
<comment type="similarity">
    <text evidence="1">Belongs to the ATP-dependent AMP-binding enzyme family.</text>
</comment>
<dbReference type="AlphaFoldDB" id="A0AAD5IIV7"/>
<name>A0AAD5IIV7_ACENE</name>
<dbReference type="Proteomes" id="UP001064489">
    <property type="component" value="Chromosome 10"/>
</dbReference>
<organism evidence="4 5">
    <name type="scientific">Acer negundo</name>
    <name type="common">Box elder</name>
    <dbReference type="NCBI Taxonomy" id="4023"/>
    <lineage>
        <taxon>Eukaryota</taxon>
        <taxon>Viridiplantae</taxon>
        <taxon>Streptophyta</taxon>
        <taxon>Embryophyta</taxon>
        <taxon>Tracheophyta</taxon>
        <taxon>Spermatophyta</taxon>
        <taxon>Magnoliopsida</taxon>
        <taxon>eudicotyledons</taxon>
        <taxon>Gunneridae</taxon>
        <taxon>Pentapetalae</taxon>
        <taxon>rosids</taxon>
        <taxon>malvids</taxon>
        <taxon>Sapindales</taxon>
        <taxon>Sapindaceae</taxon>
        <taxon>Hippocastanoideae</taxon>
        <taxon>Acereae</taxon>
        <taxon>Acer</taxon>
    </lineage>
</organism>
<evidence type="ECO:0000256" key="1">
    <source>
        <dbReference type="ARBA" id="ARBA00006432"/>
    </source>
</evidence>
<reference evidence="4" key="2">
    <citation type="submission" date="2023-02" db="EMBL/GenBank/DDBJ databases">
        <authorList>
            <person name="Swenson N.G."/>
            <person name="Wegrzyn J.L."/>
            <person name="Mcevoy S.L."/>
        </authorList>
    </citation>
    <scope>NUCLEOTIDE SEQUENCE</scope>
    <source>
        <strain evidence="4">91603</strain>
        <tissue evidence="4">Leaf</tissue>
    </source>
</reference>
<protein>
    <recommendedName>
        <fullName evidence="3">AMP-binding enzyme C-terminal domain-containing protein</fullName>
    </recommendedName>
</protein>
<dbReference type="InterPro" id="IPR025110">
    <property type="entry name" value="AMP-bd_C"/>
</dbReference>
<dbReference type="GO" id="GO:0016874">
    <property type="term" value="F:ligase activity"/>
    <property type="evidence" value="ECO:0007669"/>
    <property type="project" value="UniProtKB-KW"/>
</dbReference>
<evidence type="ECO:0000259" key="3">
    <source>
        <dbReference type="Pfam" id="PF13193"/>
    </source>
</evidence>
<keyword evidence="2" id="KW-0436">Ligase</keyword>
<dbReference type="EMBL" id="JAJSOW010000105">
    <property type="protein sequence ID" value="KAI9165178.1"/>
    <property type="molecule type" value="Genomic_DNA"/>
</dbReference>
<dbReference type="InterPro" id="IPR045851">
    <property type="entry name" value="AMP-bd_C_sf"/>
</dbReference>
<evidence type="ECO:0000313" key="4">
    <source>
        <dbReference type="EMBL" id="KAI9165178.1"/>
    </source>
</evidence>